<feature type="signal peptide" evidence="5">
    <location>
        <begin position="1"/>
        <end position="20"/>
    </location>
</feature>
<dbReference type="PANTHER" id="PTHR30483:SF6">
    <property type="entry name" value="PERIPLASMIC BINDING PROTEIN OF ABC TRANSPORTER FOR NATURAL AMINO ACIDS"/>
    <property type="match status" value="1"/>
</dbReference>
<dbReference type="PRINTS" id="PR00337">
    <property type="entry name" value="LEUILEVALBP"/>
</dbReference>
<keyword evidence="2" id="KW-0813">Transport</keyword>
<evidence type="ECO:0000256" key="4">
    <source>
        <dbReference type="ARBA" id="ARBA00022970"/>
    </source>
</evidence>
<dbReference type="OrthoDB" id="9772589at2"/>
<sequence>MKRAFKLLSMLALASLVAFGCGGEKKEEKTAEAPVAGIKIGSLGPLTGPYAADGNDIKNGVMAAIEVMNPEMGALGPVTLQSEDDACDPRQAVAAANKLINEKVTAVIGAYCSSATIPASEPLISAKIFMITPASTSEKVTERGMPYMFRTCGRDDDQSKAAIKFMTDQLKAKTVYIVDDKTTYSQGLADNVEKLAADAGLQMLGHEHVNQGDKDYSAVLTKVKAAKPDVFYVSLQNSASAAPMLIQTARMGIKAKILAQDAVYHPQLMELAKKDAEGVFLTFGYTDKETPEYKKFYEAYKGKYGEPGAYSAYSYDSTVAYLKAVKAAGSTDPEKVKAELMKLEFNGASKKIKYKENGDSGSNYVIQVVKDGTFTNYWNPETGELFAK</sequence>
<evidence type="ECO:0000259" key="6">
    <source>
        <dbReference type="Pfam" id="PF13458"/>
    </source>
</evidence>
<keyword evidence="3 5" id="KW-0732">Signal</keyword>
<keyword evidence="4" id="KW-0029">Amino-acid transport</keyword>
<dbReference type="InterPro" id="IPR051010">
    <property type="entry name" value="BCAA_transport"/>
</dbReference>
<feature type="domain" description="Leucine-binding protein" evidence="6">
    <location>
        <begin position="38"/>
        <end position="370"/>
    </location>
</feature>
<dbReference type="Proteomes" id="UP000198324">
    <property type="component" value="Unassembled WGS sequence"/>
</dbReference>
<dbReference type="AlphaFoldDB" id="A0A238YAS9"/>
<feature type="chain" id="PRO_5012172809" evidence="5">
    <location>
        <begin position="21"/>
        <end position="388"/>
    </location>
</feature>
<name>A0A238YAS9_9BACT</name>
<evidence type="ECO:0000313" key="7">
    <source>
        <dbReference type="EMBL" id="SNR68376.1"/>
    </source>
</evidence>
<keyword evidence="8" id="KW-1185">Reference proteome</keyword>
<protein>
    <submittedName>
        <fullName evidence="7">Branched-chain amino acid transport system substrate-binding protein</fullName>
    </submittedName>
</protein>
<evidence type="ECO:0000256" key="2">
    <source>
        <dbReference type="ARBA" id="ARBA00022448"/>
    </source>
</evidence>
<dbReference type="PROSITE" id="PS51257">
    <property type="entry name" value="PROKAR_LIPOPROTEIN"/>
    <property type="match status" value="1"/>
</dbReference>
<reference evidence="7 8" key="1">
    <citation type="submission" date="2017-06" db="EMBL/GenBank/DDBJ databases">
        <authorList>
            <person name="Kim H.J."/>
            <person name="Triplett B.A."/>
        </authorList>
    </citation>
    <scope>NUCLEOTIDE SEQUENCE [LARGE SCALE GENOMIC DNA]</scope>
    <source>
        <strain evidence="7 8">DSM 13116</strain>
    </source>
</reference>
<evidence type="ECO:0000256" key="5">
    <source>
        <dbReference type="SAM" id="SignalP"/>
    </source>
</evidence>
<dbReference type="PANTHER" id="PTHR30483">
    <property type="entry name" value="LEUCINE-SPECIFIC-BINDING PROTEIN"/>
    <property type="match status" value="1"/>
</dbReference>
<comment type="similarity">
    <text evidence="1">Belongs to the leucine-binding protein family.</text>
</comment>
<organism evidence="7 8">
    <name type="scientific">Humidesulfovibrio mexicanus</name>
    <dbReference type="NCBI Taxonomy" id="147047"/>
    <lineage>
        <taxon>Bacteria</taxon>
        <taxon>Pseudomonadati</taxon>
        <taxon>Thermodesulfobacteriota</taxon>
        <taxon>Desulfovibrionia</taxon>
        <taxon>Desulfovibrionales</taxon>
        <taxon>Desulfovibrionaceae</taxon>
        <taxon>Humidesulfovibrio</taxon>
    </lineage>
</organism>
<dbReference type="Pfam" id="PF13458">
    <property type="entry name" value="Peripla_BP_6"/>
    <property type="match status" value="1"/>
</dbReference>
<evidence type="ECO:0000256" key="3">
    <source>
        <dbReference type="ARBA" id="ARBA00022729"/>
    </source>
</evidence>
<accession>A0A238YAS9</accession>
<dbReference type="RefSeq" id="WP_089271999.1">
    <property type="nucleotide sequence ID" value="NZ_FZOC01000001.1"/>
</dbReference>
<dbReference type="GO" id="GO:0006865">
    <property type="term" value="P:amino acid transport"/>
    <property type="evidence" value="ECO:0007669"/>
    <property type="project" value="UniProtKB-KW"/>
</dbReference>
<dbReference type="InterPro" id="IPR028082">
    <property type="entry name" value="Peripla_BP_I"/>
</dbReference>
<evidence type="ECO:0000313" key="8">
    <source>
        <dbReference type="Proteomes" id="UP000198324"/>
    </source>
</evidence>
<dbReference type="CDD" id="cd06342">
    <property type="entry name" value="PBP1_ABC_LIVBP-like"/>
    <property type="match status" value="1"/>
</dbReference>
<proteinExistence type="inferred from homology"/>
<gene>
    <name evidence="7" type="ORF">SAMN04488503_0844</name>
</gene>
<evidence type="ECO:0000256" key="1">
    <source>
        <dbReference type="ARBA" id="ARBA00010062"/>
    </source>
</evidence>
<dbReference type="EMBL" id="FZOC01000001">
    <property type="protein sequence ID" value="SNR68376.1"/>
    <property type="molecule type" value="Genomic_DNA"/>
</dbReference>
<dbReference type="InterPro" id="IPR000709">
    <property type="entry name" value="Leu_Ile_Val-bd"/>
</dbReference>
<dbReference type="InterPro" id="IPR028081">
    <property type="entry name" value="Leu-bd"/>
</dbReference>
<dbReference type="SUPFAM" id="SSF53822">
    <property type="entry name" value="Periplasmic binding protein-like I"/>
    <property type="match status" value="1"/>
</dbReference>
<dbReference type="Gene3D" id="3.40.50.2300">
    <property type="match status" value="2"/>
</dbReference>